<dbReference type="EMBL" id="FMWD01000004">
    <property type="protein sequence ID" value="SCZ58153.1"/>
    <property type="molecule type" value="Genomic_DNA"/>
</dbReference>
<protein>
    <submittedName>
        <fullName evidence="3">Nitric oxide reductase NorD protein</fullName>
    </submittedName>
</protein>
<dbReference type="InterPro" id="IPR036465">
    <property type="entry name" value="vWFA_dom_sf"/>
</dbReference>
<dbReference type="AlphaFoldDB" id="A0A1G5Q8I2"/>
<feature type="region of interest" description="Disordered" evidence="1">
    <location>
        <begin position="212"/>
        <end position="249"/>
    </location>
</feature>
<evidence type="ECO:0000259" key="2">
    <source>
        <dbReference type="PROSITE" id="PS50234"/>
    </source>
</evidence>
<dbReference type="CDD" id="cd01454">
    <property type="entry name" value="vWA_norD_type"/>
    <property type="match status" value="1"/>
</dbReference>
<dbReference type="Proteomes" id="UP000199648">
    <property type="component" value="Unassembled WGS sequence"/>
</dbReference>
<gene>
    <name evidence="3" type="ORF">SAMN03097708_01620</name>
</gene>
<evidence type="ECO:0000313" key="3">
    <source>
        <dbReference type="EMBL" id="SCZ58153.1"/>
    </source>
</evidence>
<dbReference type="InterPro" id="IPR051928">
    <property type="entry name" value="NorD/CobT"/>
</dbReference>
<name>A0A1G5Q8I2_9GAMM</name>
<evidence type="ECO:0000313" key="4">
    <source>
        <dbReference type="Proteomes" id="UP000199648"/>
    </source>
</evidence>
<dbReference type="InterPro" id="IPR002035">
    <property type="entry name" value="VWF_A"/>
</dbReference>
<dbReference type="RefSeq" id="WP_092995122.1">
    <property type="nucleotide sequence ID" value="NZ_FMWD01000004.1"/>
</dbReference>
<dbReference type="PROSITE" id="PS50234">
    <property type="entry name" value="VWFA"/>
    <property type="match status" value="1"/>
</dbReference>
<reference evidence="3 4" key="1">
    <citation type="submission" date="2016-10" db="EMBL/GenBank/DDBJ databases">
        <authorList>
            <person name="de Groot N.N."/>
        </authorList>
    </citation>
    <scope>NUCLEOTIDE SEQUENCE [LARGE SCALE GENOMIC DNA]</scope>
    <source>
        <strain evidence="3 4">HLD2</strain>
    </source>
</reference>
<dbReference type="SMART" id="SM00327">
    <property type="entry name" value="VWA"/>
    <property type="match status" value="1"/>
</dbReference>
<dbReference type="Pfam" id="PF00092">
    <property type="entry name" value="VWA"/>
    <property type="match status" value="1"/>
</dbReference>
<dbReference type="STRING" id="415747.SAMN03097708_01620"/>
<proteinExistence type="predicted"/>
<dbReference type="SUPFAM" id="SSF53300">
    <property type="entry name" value="vWA-like"/>
    <property type="match status" value="1"/>
</dbReference>
<organism evidence="3 4">
    <name type="scientific">Thiohalomonas denitrificans</name>
    <dbReference type="NCBI Taxonomy" id="415747"/>
    <lineage>
        <taxon>Bacteria</taxon>
        <taxon>Pseudomonadati</taxon>
        <taxon>Pseudomonadota</taxon>
        <taxon>Gammaproteobacteria</taxon>
        <taxon>Thiohalomonadales</taxon>
        <taxon>Thiohalomonadaceae</taxon>
        <taxon>Thiohalomonas</taxon>
    </lineage>
</organism>
<dbReference type="PANTHER" id="PTHR41248">
    <property type="entry name" value="NORD PROTEIN"/>
    <property type="match status" value="1"/>
</dbReference>
<keyword evidence="4" id="KW-1185">Reference proteome</keyword>
<dbReference type="Gene3D" id="3.40.50.410">
    <property type="entry name" value="von Willebrand factor, type A domain"/>
    <property type="match status" value="1"/>
</dbReference>
<sequence length="612" mass="69176">MEEWVGKKWHRWITSTAEQDHAEAAVTLEEMRVTLAVLFRAFGGDGGLKIEAASGTEHGARRRFLQKVAGTGRAVPLAWRDESTLRLPGRIDLFPERERNRDLYLWLAALAAGEETPDLPLPWVARNQALTRIALARFPGLRTRYAQLIAALQALRPDPDSLPDGEAAQERVIRAALSDPDQTLELPWAGRPPQPVHLWLHPSPPLLRAVRCSSEQDAPDGSPSGESKEPEKKQRRRAERTDMPEGEDGLVAIRMDAILSWAEFMNVDRTTDDDDEDAEKAAEDMDVMSVSRDSQPSVKRLRFDLDMPAAEYDDLPLSEGVTLPEWDYRKRELQPDRCCILPMEARHLGAPELPVHLRRTAKRLRNQFQALVQTRIWERGLADGSEVDLDAYLHFTTEKMSGHVAAGDNLYREFRNGNRDLACLLLADLSLSTDAAVNDDDRVIDVIRDSLHLFTEALSATGDRFAIHGFSSKRRDQVRVHKLKGFDERPDDRVRGRINAIKPGYYTRMGAAIRYSADLLSRQGASRQLLLILTDGKPNDLDKYEGRYGIEDTREAVREARKKGLFPFCVTIDREGGEYLPHLFGPDSFIVIRRPEELPKHLPLLYARLTAS</sequence>
<dbReference type="OrthoDB" id="9758211at2"/>
<feature type="domain" description="VWFA" evidence="2">
    <location>
        <begin position="428"/>
        <end position="609"/>
    </location>
</feature>
<accession>A0A1G5Q8I2</accession>
<evidence type="ECO:0000256" key="1">
    <source>
        <dbReference type="SAM" id="MobiDB-lite"/>
    </source>
</evidence>
<dbReference type="PANTHER" id="PTHR41248:SF1">
    <property type="entry name" value="NORD PROTEIN"/>
    <property type="match status" value="1"/>
</dbReference>